<dbReference type="PROSITE" id="PS51257">
    <property type="entry name" value="PROKAR_LIPOPROTEIN"/>
    <property type="match status" value="1"/>
</dbReference>
<feature type="chain" id="PRO_5039323080" description="Extracellular solute-binding protein" evidence="1">
    <location>
        <begin position="21"/>
        <end position="72"/>
    </location>
</feature>
<evidence type="ECO:0000256" key="1">
    <source>
        <dbReference type="SAM" id="SignalP"/>
    </source>
</evidence>
<feature type="non-terminal residue" evidence="2">
    <location>
        <position position="72"/>
    </location>
</feature>
<dbReference type="AlphaFoldDB" id="A0A4R2GZE4"/>
<organism evidence="2 3">
    <name type="scientific">Kribbella steppae</name>
    <dbReference type="NCBI Taxonomy" id="2512223"/>
    <lineage>
        <taxon>Bacteria</taxon>
        <taxon>Bacillati</taxon>
        <taxon>Actinomycetota</taxon>
        <taxon>Actinomycetes</taxon>
        <taxon>Propionibacteriales</taxon>
        <taxon>Kribbellaceae</taxon>
        <taxon>Kribbella</taxon>
    </lineage>
</organism>
<comment type="caution">
    <text evidence="2">The sequence shown here is derived from an EMBL/GenBank/DDBJ whole genome shotgun (WGS) entry which is preliminary data.</text>
</comment>
<dbReference type="EMBL" id="SLWN01000019">
    <property type="protein sequence ID" value="TCO16980.1"/>
    <property type="molecule type" value="Genomic_DNA"/>
</dbReference>
<evidence type="ECO:0000313" key="2">
    <source>
        <dbReference type="EMBL" id="TCO16980.1"/>
    </source>
</evidence>
<proteinExistence type="predicted"/>
<dbReference type="Proteomes" id="UP000294508">
    <property type="component" value="Unassembled WGS sequence"/>
</dbReference>
<keyword evidence="3" id="KW-1185">Reference proteome</keyword>
<feature type="signal peptide" evidence="1">
    <location>
        <begin position="1"/>
        <end position="20"/>
    </location>
</feature>
<evidence type="ECO:0000313" key="3">
    <source>
        <dbReference type="Proteomes" id="UP000294508"/>
    </source>
</evidence>
<accession>A0A4R2GZE4</accession>
<name>A0A4R2GZE4_9ACTN</name>
<sequence length="72" mass="7276">MKLQAGLLALVLAGSLAACGDSGDSSGGADAAAKATGPITIWYSNNAEEVTWAKQMVAAWNTAHADQKITGQ</sequence>
<gene>
    <name evidence="2" type="ORF">EV652_119169</name>
</gene>
<protein>
    <recommendedName>
        <fullName evidence="4">Extracellular solute-binding protein</fullName>
    </recommendedName>
</protein>
<keyword evidence="1" id="KW-0732">Signal</keyword>
<evidence type="ECO:0008006" key="4">
    <source>
        <dbReference type="Google" id="ProtNLM"/>
    </source>
</evidence>
<reference evidence="2 3" key="1">
    <citation type="journal article" date="2015" name="Stand. Genomic Sci.">
        <title>Genomic Encyclopedia of Bacterial and Archaeal Type Strains, Phase III: the genomes of soil and plant-associated and newly described type strains.</title>
        <authorList>
            <person name="Whitman W.B."/>
            <person name="Woyke T."/>
            <person name="Klenk H.P."/>
            <person name="Zhou Y."/>
            <person name="Lilburn T.G."/>
            <person name="Beck B.J."/>
            <person name="De Vos P."/>
            <person name="Vandamme P."/>
            <person name="Eisen J.A."/>
            <person name="Garrity G."/>
            <person name="Hugenholtz P."/>
            <person name="Kyrpides N.C."/>
        </authorList>
    </citation>
    <scope>NUCLEOTIDE SEQUENCE [LARGE SCALE GENOMIC DNA]</scope>
    <source>
        <strain evidence="2 3">VKM Ac-2572</strain>
    </source>
</reference>